<feature type="transmembrane region" description="Helical" evidence="1">
    <location>
        <begin position="17"/>
        <end position="35"/>
    </location>
</feature>
<keyword evidence="1" id="KW-0472">Membrane</keyword>
<dbReference type="AlphaFoldDB" id="A0A150HRQ3"/>
<evidence type="ECO:0000313" key="3">
    <source>
        <dbReference type="Proteomes" id="UP000075544"/>
    </source>
</evidence>
<evidence type="ECO:0008006" key="4">
    <source>
        <dbReference type="Google" id="ProtNLM"/>
    </source>
</evidence>
<evidence type="ECO:0000256" key="1">
    <source>
        <dbReference type="SAM" id="Phobius"/>
    </source>
</evidence>
<reference evidence="2 3" key="1">
    <citation type="journal article" date="2016" name="Sci. Rep.">
        <title>Genomic and phenotypic characterization of the species Acinetobacter venetianus.</title>
        <authorList>
            <person name="Fondi M."/>
            <person name="Maida I."/>
            <person name="Perrin E."/>
            <person name="Orlandini V."/>
            <person name="La Torre L."/>
            <person name="Bosi E."/>
            <person name="Negroni A."/>
            <person name="Zanaroli G."/>
            <person name="Fava F."/>
            <person name="Decorosi F."/>
            <person name="Giovannetti L."/>
            <person name="Viti C."/>
            <person name="Vaneechoutte M."/>
            <person name="Dijkshoorn L."/>
            <person name="Fani R."/>
        </authorList>
    </citation>
    <scope>NUCLEOTIDE SEQUENCE [LARGE SCALE GENOMIC DNA]</scope>
    <source>
        <strain evidence="2 3">LUH13518</strain>
    </source>
</reference>
<keyword evidence="1" id="KW-0812">Transmembrane</keyword>
<dbReference type="PATRIC" id="fig|52133.19.peg.2711"/>
<organism evidence="2 3">
    <name type="scientific">Acinetobacter venetianus</name>
    <dbReference type="NCBI Taxonomy" id="52133"/>
    <lineage>
        <taxon>Bacteria</taxon>
        <taxon>Pseudomonadati</taxon>
        <taxon>Pseudomonadota</taxon>
        <taxon>Gammaproteobacteria</taxon>
        <taxon>Moraxellales</taxon>
        <taxon>Moraxellaceae</taxon>
        <taxon>Acinetobacter</taxon>
    </lineage>
</organism>
<gene>
    <name evidence="2" type="ORF">AVENLUH13518_02676</name>
</gene>
<keyword evidence="1" id="KW-1133">Transmembrane helix</keyword>
<dbReference type="EMBL" id="JRHX01000081">
    <property type="protein sequence ID" value="KXZ69140.1"/>
    <property type="molecule type" value="Genomic_DNA"/>
</dbReference>
<comment type="caution">
    <text evidence="2">The sequence shown here is derived from an EMBL/GenBank/DDBJ whole genome shotgun (WGS) entry which is preliminary data.</text>
</comment>
<dbReference type="RefSeq" id="WP_155721615.1">
    <property type="nucleotide sequence ID" value="NZ_JRHX01000081.1"/>
</dbReference>
<proteinExistence type="predicted"/>
<accession>A0A150HRQ3</accession>
<sequence length="158" mass="18170">MSFTIYDHKRFKHPIRYCLLLVLVMISASILFTIWEKQQQFNAQQESQLTLQTQLEKLCKQAKVTPSDLVSSNHSEIFPIIEQLNQYPRDTILLKKLDYKTSLNQFEISGEASSIKDLGVFKDYLSSTQLIQKIEILSTSALTESKTYQVAFSLKGTL</sequence>
<name>A0A150HRQ3_9GAMM</name>
<dbReference type="Proteomes" id="UP000075544">
    <property type="component" value="Unassembled WGS sequence"/>
</dbReference>
<protein>
    <recommendedName>
        <fullName evidence="4">Fimbrial assembly protein (PilN)</fullName>
    </recommendedName>
</protein>
<evidence type="ECO:0000313" key="2">
    <source>
        <dbReference type="EMBL" id="KXZ69140.1"/>
    </source>
</evidence>